<keyword evidence="1" id="KW-0472">Membrane</keyword>
<keyword evidence="1" id="KW-0812">Transmembrane</keyword>
<dbReference type="AlphaFoldDB" id="A0A8S3CM02"/>
<keyword evidence="1" id="KW-1133">Transmembrane helix</keyword>
<protein>
    <submittedName>
        <fullName evidence="2">Uncharacterized protein</fullName>
    </submittedName>
</protein>
<proteinExistence type="predicted"/>
<feature type="transmembrane region" description="Helical" evidence="1">
    <location>
        <begin position="6"/>
        <end position="26"/>
    </location>
</feature>
<organism evidence="2 3">
    <name type="scientific">Rotaria magnacalcarata</name>
    <dbReference type="NCBI Taxonomy" id="392030"/>
    <lineage>
        <taxon>Eukaryota</taxon>
        <taxon>Metazoa</taxon>
        <taxon>Spiralia</taxon>
        <taxon>Gnathifera</taxon>
        <taxon>Rotifera</taxon>
        <taxon>Eurotatoria</taxon>
        <taxon>Bdelloidea</taxon>
        <taxon>Philodinida</taxon>
        <taxon>Philodinidae</taxon>
        <taxon>Rotaria</taxon>
    </lineage>
</organism>
<feature type="non-terminal residue" evidence="2">
    <location>
        <position position="1"/>
    </location>
</feature>
<name>A0A8S3CM02_9BILA</name>
<accession>A0A8S3CM02</accession>
<gene>
    <name evidence="2" type="ORF">BYL167_LOCUS53130</name>
</gene>
<dbReference type="GO" id="GO:0003676">
    <property type="term" value="F:nucleic acid binding"/>
    <property type="evidence" value="ECO:0007669"/>
    <property type="project" value="InterPro"/>
</dbReference>
<comment type="caution">
    <text evidence="2">The sequence shown here is derived from an EMBL/GenBank/DDBJ whole genome shotgun (WGS) entry which is preliminary data.</text>
</comment>
<evidence type="ECO:0000313" key="2">
    <source>
        <dbReference type="EMBL" id="CAF4925773.1"/>
    </source>
</evidence>
<evidence type="ECO:0000313" key="3">
    <source>
        <dbReference type="Proteomes" id="UP000681967"/>
    </source>
</evidence>
<evidence type="ECO:0000256" key="1">
    <source>
        <dbReference type="SAM" id="Phobius"/>
    </source>
</evidence>
<dbReference type="Proteomes" id="UP000681967">
    <property type="component" value="Unassembled WGS sequence"/>
</dbReference>
<dbReference type="EMBL" id="CAJOBH010176188">
    <property type="protein sequence ID" value="CAF4925773.1"/>
    <property type="molecule type" value="Genomic_DNA"/>
</dbReference>
<dbReference type="InterPro" id="IPR036397">
    <property type="entry name" value="RNaseH_sf"/>
</dbReference>
<reference evidence="2" key="1">
    <citation type="submission" date="2021-02" db="EMBL/GenBank/DDBJ databases">
        <authorList>
            <person name="Nowell W R."/>
        </authorList>
    </citation>
    <scope>NUCLEOTIDE SEQUENCE</scope>
</reference>
<dbReference type="Gene3D" id="3.30.420.10">
    <property type="entry name" value="Ribonuclease H-like superfamily/Ribonuclease H"/>
    <property type="match status" value="1"/>
</dbReference>
<sequence>VVAAGLVVVVVVAAGPVVVVVVVNSYGPTKIFRDLGGGFCLKTVKRRFIFENGTLDHARYIEEVLPVALKYAYKTFGHDWTFQQDGAKQHIHHFTQEWRGKNSPAFLDKDRRPANSLDLNTLDYSIWNGLAGAMN</sequence>